<dbReference type="PROSITE" id="PS00211">
    <property type="entry name" value="ABC_TRANSPORTER_1"/>
    <property type="match status" value="1"/>
</dbReference>
<name>A0A1I4H3N7_9FIRM</name>
<dbReference type="InterPro" id="IPR017871">
    <property type="entry name" value="ABC_transporter-like_CS"/>
</dbReference>
<feature type="domain" description="ABC transporter" evidence="8">
    <location>
        <begin position="20"/>
        <end position="250"/>
    </location>
</feature>
<keyword evidence="1" id="KW-0813">Transport</keyword>
<dbReference type="EMBL" id="FOTI01000009">
    <property type="protein sequence ID" value="SFL36874.1"/>
    <property type="molecule type" value="Genomic_DNA"/>
</dbReference>
<dbReference type="SUPFAM" id="SSF52540">
    <property type="entry name" value="P-loop containing nucleoside triphosphate hydrolases"/>
    <property type="match status" value="1"/>
</dbReference>
<evidence type="ECO:0000256" key="2">
    <source>
        <dbReference type="ARBA" id="ARBA00022475"/>
    </source>
</evidence>
<keyword evidence="7" id="KW-0472">Membrane</keyword>
<keyword evidence="5 9" id="KW-0067">ATP-binding</keyword>
<dbReference type="PANTHER" id="PTHR42788">
    <property type="entry name" value="TAURINE IMPORT ATP-BINDING PROTEIN-RELATED"/>
    <property type="match status" value="1"/>
</dbReference>
<dbReference type="InterPro" id="IPR050166">
    <property type="entry name" value="ABC_transporter_ATP-bind"/>
</dbReference>
<dbReference type="Pfam" id="PF00005">
    <property type="entry name" value="ABC_tran"/>
    <property type="match status" value="1"/>
</dbReference>
<keyword evidence="10" id="KW-1185">Reference proteome</keyword>
<dbReference type="OrthoDB" id="9801958at2"/>
<evidence type="ECO:0000256" key="7">
    <source>
        <dbReference type="ARBA" id="ARBA00023136"/>
    </source>
</evidence>
<keyword evidence="3" id="KW-0997">Cell inner membrane</keyword>
<dbReference type="Gene3D" id="3.40.50.300">
    <property type="entry name" value="P-loop containing nucleotide triphosphate hydrolases"/>
    <property type="match status" value="1"/>
</dbReference>
<reference evidence="9 10" key="1">
    <citation type="submission" date="2016-10" db="EMBL/GenBank/DDBJ databases">
        <authorList>
            <person name="de Groot N.N."/>
        </authorList>
    </citation>
    <scope>NUCLEOTIDE SEQUENCE [LARGE SCALE GENOMIC DNA]</scope>
    <source>
        <strain evidence="9 10">ATCC 51327</strain>
    </source>
</reference>
<keyword evidence="2" id="KW-1003">Cell membrane</keyword>
<dbReference type="AlphaFoldDB" id="A0A1I4H3N7"/>
<dbReference type="SMART" id="SM00382">
    <property type="entry name" value="AAA"/>
    <property type="match status" value="1"/>
</dbReference>
<dbReference type="InterPro" id="IPR003593">
    <property type="entry name" value="AAA+_ATPase"/>
</dbReference>
<evidence type="ECO:0000256" key="5">
    <source>
        <dbReference type="ARBA" id="ARBA00022840"/>
    </source>
</evidence>
<evidence type="ECO:0000313" key="9">
    <source>
        <dbReference type="EMBL" id="SFL36874.1"/>
    </source>
</evidence>
<organism evidence="9 10">
    <name type="scientific">Halanaerobium salsuginis</name>
    <dbReference type="NCBI Taxonomy" id="29563"/>
    <lineage>
        <taxon>Bacteria</taxon>
        <taxon>Bacillati</taxon>
        <taxon>Bacillota</taxon>
        <taxon>Clostridia</taxon>
        <taxon>Halanaerobiales</taxon>
        <taxon>Halanaerobiaceae</taxon>
        <taxon>Halanaerobium</taxon>
    </lineage>
</organism>
<dbReference type="Proteomes" id="UP000199006">
    <property type="component" value="Unassembled WGS sequence"/>
</dbReference>
<dbReference type="STRING" id="29563.SAMN02983006_00978"/>
<evidence type="ECO:0000256" key="4">
    <source>
        <dbReference type="ARBA" id="ARBA00022741"/>
    </source>
</evidence>
<dbReference type="PROSITE" id="PS50893">
    <property type="entry name" value="ABC_TRANSPORTER_2"/>
    <property type="match status" value="1"/>
</dbReference>
<dbReference type="GO" id="GO:0016887">
    <property type="term" value="F:ATP hydrolysis activity"/>
    <property type="evidence" value="ECO:0007669"/>
    <property type="project" value="InterPro"/>
</dbReference>
<dbReference type="GO" id="GO:0005524">
    <property type="term" value="F:ATP binding"/>
    <property type="evidence" value="ECO:0007669"/>
    <property type="project" value="UniProtKB-KW"/>
</dbReference>
<protein>
    <submittedName>
        <fullName evidence="9">Taurine transport system ATP-binding protein</fullName>
    </submittedName>
</protein>
<dbReference type="InterPro" id="IPR027417">
    <property type="entry name" value="P-loop_NTPase"/>
</dbReference>
<dbReference type="PANTHER" id="PTHR42788:SF18">
    <property type="entry name" value="TAURINE IMPORT ATP-BINDING PROTEIN TAUB"/>
    <property type="match status" value="1"/>
</dbReference>
<dbReference type="RefSeq" id="WP_089860555.1">
    <property type="nucleotide sequence ID" value="NZ_FOTI01000009.1"/>
</dbReference>
<keyword evidence="4" id="KW-0547">Nucleotide-binding</keyword>
<proteinExistence type="predicted"/>
<dbReference type="InterPro" id="IPR003439">
    <property type="entry name" value="ABC_transporter-like_ATP-bd"/>
</dbReference>
<evidence type="ECO:0000256" key="1">
    <source>
        <dbReference type="ARBA" id="ARBA00022448"/>
    </source>
</evidence>
<accession>A0A1I4H3N7</accession>
<evidence type="ECO:0000256" key="6">
    <source>
        <dbReference type="ARBA" id="ARBA00022967"/>
    </source>
</evidence>
<sequence>MLSQDRQNYANKFEKNLIEIKNLNLQYGSDNRSSILALQDINLNLKEGEFLCVLGPSGCGKSSLLKVIAGYLKPSSGSCLMQGEMIKKPDWHRGVVFQSPTLYPWLTVKENVSFGPKMRNLAKNKIEEISSYFLDEVKLSGFGDRHTFELSGGMKQRVALARVLANYPQVILMDEPFGALDALTRDNMQGLIREIWQENDTTIFFITHDVDEALSLATRIIVMSKRPGEIVKEFKVNFTSQILAGNKKTVIYQDEYFKLKNEILEIINSQIEK</sequence>
<evidence type="ECO:0000259" key="8">
    <source>
        <dbReference type="PROSITE" id="PS50893"/>
    </source>
</evidence>
<gene>
    <name evidence="9" type="ORF">SAMN02983006_00978</name>
</gene>
<evidence type="ECO:0000256" key="3">
    <source>
        <dbReference type="ARBA" id="ARBA00022519"/>
    </source>
</evidence>
<keyword evidence="6" id="KW-1278">Translocase</keyword>
<dbReference type="CDD" id="cd03293">
    <property type="entry name" value="ABC_NrtD_SsuB_transporters"/>
    <property type="match status" value="1"/>
</dbReference>
<evidence type="ECO:0000313" key="10">
    <source>
        <dbReference type="Proteomes" id="UP000199006"/>
    </source>
</evidence>